<organism evidence="2 3">
    <name type="scientific">Rickenella mellea</name>
    <dbReference type="NCBI Taxonomy" id="50990"/>
    <lineage>
        <taxon>Eukaryota</taxon>
        <taxon>Fungi</taxon>
        <taxon>Dikarya</taxon>
        <taxon>Basidiomycota</taxon>
        <taxon>Agaricomycotina</taxon>
        <taxon>Agaricomycetes</taxon>
        <taxon>Hymenochaetales</taxon>
        <taxon>Rickenellaceae</taxon>
        <taxon>Rickenella</taxon>
    </lineage>
</organism>
<dbReference type="AlphaFoldDB" id="A0A4Y7PU23"/>
<feature type="region of interest" description="Disordered" evidence="1">
    <location>
        <begin position="176"/>
        <end position="285"/>
    </location>
</feature>
<feature type="compositionally biased region" description="Polar residues" evidence="1">
    <location>
        <begin position="116"/>
        <end position="125"/>
    </location>
</feature>
<reference evidence="2 3" key="1">
    <citation type="submission" date="2018-06" db="EMBL/GenBank/DDBJ databases">
        <title>A transcriptomic atlas of mushroom development highlights an independent origin of complex multicellularity.</title>
        <authorList>
            <consortium name="DOE Joint Genome Institute"/>
            <person name="Krizsan K."/>
            <person name="Almasi E."/>
            <person name="Merenyi Z."/>
            <person name="Sahu N."/>
            <person name="Viragh M."/>
            <person name="Koszo T."/>
            <person name="Mondo S."/>
            <person name="Kiss B."/>
            <person name="Balint B."/>
            <person name="Kues U."/>
            <person name="Barry K."/>
            <person name="Hegedus J.C."/>
            <person name="Henrissat B."/>
            <person name="Johnson J."/>
            <person name="Lipzen A."/>
            <person name="Ohm R."/>
            <person name="Nagy I."/>
            <person name="Pangilinan J."/>
            <person name="Yan J."/>
            <person name="Xiong Y."/>
            <person name="Grigoriev I.V."/>
            <person name="Hibbett D.S."/>
            <person name="Nagy L.G."/>
        </authorList>
    </citation>
    <scope>NUCLEOTIDE SEQUENCE [LARGE SCALE GENOMIC DNA]</scope>
    <source>
        <strain evidence="2 3">SZMC22713</strain>
    </source>
</reference>
<feature type="compositionally biased region" description="Polar residues" evidence="1">
    <location>
        <begin position="179"/>
        <end position="202"/>
    </location>
</feature>
<feature type="compositionally biased region" description="Pro residues" evidence="1">
    <location>
        <begin position="13"/>
        <end position="35"/>
    </location>
</feature>
<dbReference type="VEuPathDB" id="FungiDB:BD410DRAFT_842844"/>
<feature type="compositionally biased region" description="Basic and acidic residues" evidence="1">
    <location>
        <begin position="99"/>
        <end position="109"/>
    </location>
</feature>
<protein>
    <submittedName>
        <fullName evidence="2">Uncharacterized protein</fullName>
    </submittedName>
</protein>
<feature type="region of interest" description="Disordered" evidence="1">
    <location>
        <begin position="1"/>
        <end position="79"/>
    </location>
</feature>
<sequence>MADHSYNLRSRGTPPPDGIPQPQIPPAPAPPPMPAPAQIVVANYAVTDQPDLSEVPTDFDNPPNTITHGHTPPPNYPTTEEFVHELTGQLREAHQQLRRLEAREFEAPRQRLRSPSEISYESASGQPRPRPLPTLPTPDASGAAAIRGMIAQRTPINEALSERTDPTNIWGEPIAISVPTKQSTPTTQRPTPNPATTFSRTLPLQPPILCPTPFYVRKPDTGTTTPKSPEVPHRSTPHTPINPHGPRGDTGTGLPHRNPPTTHVSSNPSTSGSIPTGGYTPRPPT</sequence>
<keyword evidence="3" id="KW-1185">Reference proteome</keyword>
<gene>
    <name evidence="2" type="ORF">BD410DRAFT_842844</name>
</gene>
<name>A0A4Y7PU23_9AGAM</name>
<dbReference type="STRING" id="50990.A0A4Y7PU23"/>
<proteinExistence type="predicted"/>
<dbReference type="EMBL" id="ML170207">
    <property type="protein sequence ID" value="TDL18541.1"/>
    <property type="molecule type" value="Genomic_DNA"/>
</dbReference>
<accession>A0A4Y7PU23</accession>
<dbReference type="Proteomes" id="UP000294933">
    <property type="component" value="Unassembled WGS sequence"/>
</dbReference>
<evidence type="ECO:0000313" key="3">
    <source>
        <dbReference type="Proteomes" id="UP000294933"/>
    </source>
</evidence>
<evidence type="ECO:0000313" key="2">
    <source>
        <dbReference type="EMBL" id="TDL18541.1"/>
    </source>
</evidence>
<feature type="compositionally biased region" description="Polar residues" evidence="1">
    <location>
        <begin position="259"/>
        <end position="274"/>
    </location>
</feature>
<evidence type="ECO:0000256" key="1">
    <source>
        <dbReference type="SAM" id="MobiDB-lite"/>
    </source>
</evidence>
<feature type="region of interest" description="Disordered" evidence="1">
    <location>
        <begin position="99"/>
        <end position="143"/>
    </location>
</feature>